<keyword evidence="5" id="KW-1185">Reference proteome</keyword>
<dbReference type="Pfam" id="PF05016">
    <property type="entry name" value="ParE_toxin"/>
    <property type="match status" value="1"/>
</dbReference>
<dbReference type="AlphaFoldDB" id="A0A4R3YAY3"/>
<evidence type="ECO:0000313" key="5">
    <source>
        <dbReference type="Proteomes" id="UP000305526"/>
    </source>
</evidence>
<protein>
    <submittedName>
        <fullName evidence="2">Plasmid stabilization system protein ParE</fullName>
    </submittedName>
    <submittedName>
        <fullName evidence="3">Type II toxin-antitoxin system RelE/ParE family toxin</fullName>
    </submittedName>
</protein>
<dbReference type="EMBL" id="VDGV01000071">
    <property type="protein sequence ID" value="TNG91234.1"/>
    <property type="molecule type" value="Genomic_DNA"/>
</dbReference>
<dbReference type="InterPro" id="IPR035093">
    <property type="entry name" value="RelE/ParE_toxin_dom_sf"/>
</dbReference>
<sequence length="96" mass="10783">MLELEYSDIANNDLENIMANITEFVGLQSAINVLGDIQKSMELLQMTPEMGVVGAILGTREIYPRGYRVVYRITAKKILIVTIVHCRQLYPPIQGS</sequence>
<proteinExistence type="predicted"/>
<keyword evidence="1" id="KW-1277">Toxin-antitoxin system</keyword>
<dbReference type="InterPro" id="IPR007712">
    <property type="entry name" value="RelE/ParE_toxin"/>
</dbReference>
<reference evidence="2 4" key="1">
    <citation type="submission" date="2019-03" db="EMBL/GenBank/DDBJ databases">
        <title>Genomic Encyclopedia of Type Strains, Phase IV (KMG-IV): sequencing the most valuable type-strain genomes for metagenomic binning, comparative biology and taxonomic classification.</title>
        <authorList>
            <person name="Goeker M."/>
        </authorList>
    </citation>
    <scope>NUCLEOTIDE SEQUENCE [LARGE SCALE GENOMIC DNA]</scope>
    <source>
        <strain evidence="2 4">DSM 28140</strain>
    </source>
</reference>
<evidence type="ECO:0000313" key="2">
    <source>
        <dbReference type="EMBL" id="TCV88871.1"/>
    </source>
</evidence>
<evidence type="ECO:0000256" key="1">
    <source>
        <dbReference type="ARBA" id="ARBA00022649"/>
    </source>
</evidence>
<dbReference type="Gene3D" id="3.30.2310.20">
    <property type="entry name" value="RelE-like"/>
    <property type="match status" value="1"/>
</dbReference>
<accession>A0A4R3YAY3</accession>
<dbReference type="Proteomes" id="UP000294619">
    <property type="component" value="Unassembled WGS sequence"/>
</dbReference>
<dbReference type="RefSeq" id="WP_132965874.1">
    <property type="nucleotide sequence ID" value="NZ_LEKL01000025.1"/>
</dbReference>
<evidence type="ECO:0000313" key="4">
    <source>
        <dbReference type="Proteomes" id="UP000294619"/>
    </source>
</evidence>
<organism evidence="2 4">
    <name type="scientific">Testudinibacter aquarius</name>
    <dbReference type="NCBI Taxonomy" id="1524974"/>
    <lineage>
        <taxon>Bacteria</taxon>
        <taxon>Pseudomonadati</taxon>
        <taxon>Pseudomonadota</taxon>
        <taxon>Gammaproteobacteria</taxon>
        <taxon>Pasteurellales</taxon>
        <taxon>Pasteurellaceae</taxon>
        <taxon>Testudinibacter</taxon>
    </lineage>
</organism>
<comment type="caution">
    <text evidence="2">The sequence shown here is derived from an EMBL/GenBank/DDBJ whole genome shotgun (WGS) entry which is preliminary data.</text>
</comment>
<gene>
    <name evidence="2" type="ORF">EDC16_103226</name>
    <name evidence="3" type="ORF">FHQ21_08320</name>
</gene>
<dbReference type="Proteomes" id="UP000305526">
    <property type="component" value="Unassembled WGS sequence"/>
</dbReference>
<dbReference type="EMBL" id="SMCP01000003">
    <property type="protein sequence ID" value="TCV88871.1"/>
    <property type="molecule type" value="Genomic_DNA"/>
</dbReference>
<name>A0A4R3YAY3_9PAST</name>
<reference evidence="3 5" key="2">
    <citation type="submission" date="2019-05" db="EMBL/GenBank/DDBJ databases">
        <title>Pasteurellaceae isolates from reptiles.</title>
        <authorList>
            <person name="Bojesen A.M."/>
            <person name="Lund E."/>
        </authorList>
    </citation>
    <scope>NUCLEOTIDE SEQUENCE [LARGE SCALE GENOMIC DNA]</scope>
    <source>
        <strain evidence="3 5">ELNT2x</strain>
    </source>
</reference>
<evidence type="ECO:0000313" key="3">
    <source>
        <dbReference type="EMBL" id="TNG91234.1"/>
    </source>
</evidence>